<feature type="compositionally biased region" description="Polar residues" evidence="1">
    <location>
        <begin position="80"/>
        <end position="90"/>
    </location>
</feature>
<proteinExistence type="predicted"/>
<reference evidence="2" key="1">
    <citation type="journal article" date="2021" name="Proc. Natl. Acad. Sci. U.S.A.">
        <title>A Catalog of Tens of Thousands of Viruses from Human Metagenomes Reveals Hidden Associations with Chronic Diseases.</title>
        <authorList>
            <person name="Tisza M.J."/>
            <person name="Buck C.B."/>
        </authorList>
    </citation>
    <scope>NUCLEOTIDE SEQUENCE</scope>
    <source>
        <strain evidence="2">CtTqA28</strain>
    </source>
</reference>
<accession>A0A8S5MEA8</accession>
<feature type="compositionally biased region" description="Low complexity" evidence="1">
    <location>
        <begin position="91"/>
        <end position="104"/>
    </location>
</feature>
<organism evidence="2">
    <name type="scientific">Caudovirales sp. ctTqA28</name>
    <dbReference type="NCBI Taxonomy" id="2826775"/>
    <lineage>
        <taxon>Viruses</taxon>
        <taxon>Duplodnaviria</taxon>
        <taxon>Heunggongvirae</taxon>
        <taxon>Uroviricota</taxon>
        <taxon>Caudoviricetes</taxon>
    </lineage>
</organism>
<evidence type="ECO:0000313" key="2">
    <source>
        <dbReference type="EMBL" id="DAD80275.1"/>
    </source>
</evidence>
<evidence type="ECO:0000256" key="1">
    <source>
        <dbReference type="SAM" id="MobiDB-lite"/>
    </source>
</evidence>
<sequence>MSTSMIPSFGALTPVESMLKGGKPSDLFNPTNIMGDTMTALQKPSSLLINPMKDKGKTMTAQQEEADLASAQQKARETNKWLNWTPSRNGTSTTSKTSKSGLSI</sequence>
<feature type="region of interest" description="Disordered" evidence="1">
    <location>
        <begin position="55"/>
        <end position="104"/>
    </location>
</feature>
<protein>
    <submittedName>
        <fullName evidence="2">Uncharacterized protein</fullName>
    </submittedName>
</protein>
<dbReference type="EMBL" id="BK014882">
    <property type="protein sequence ID" value="DAD80275.1"/>
    <property type="molecule type" value="Genomic_DNA"/>
</dbReference>
<name>A0A8S5MEA8_9CAUD</name>